<accession>A0A2T3NQ19</accession>
<dbReference type="SUPFAM" id="SSF53850">
    <property type="entry name" value="Periplasmic binding protein-like II"/>
    <property type="match status" value="1"/>
</dbReference>
<evidence type="ECO:0000313" key="4">
    <source>
        <dbReference type="Proteomes" id="UP000241771"/>
    </source>
</evidence>
<dbReference type="Proteomes" id="UP000241771">
    <property type="component" value="Unassembled WGS sequence"/>
</dbReference>
<dbReference type="EMBL" id="PYMA01000011">
    <property type="protein sequence ID" value="PSW18374.1"/>
    <property type="molecule type" value="Genomic_DNA"/>
</dbReference>
<proteinExistence type="predicted"/>
<protein>
    <submittedName>
        <fullName evidence="3">ABC transporter substrate-binding protein</fullName>
    </submittedName>
</protein>
<reference evidence="3 4" key="1">
    <citation type="submission" date="2018-01" db="EMBL/GenBank/DDBJ databases">
        <title>Whole genome sequencing of Histamine producing bacteria.</title>
        <authorList>
            <person name="Butler K."/>
        </authorList>
    </citation>
    <scope>NUCLEOTIDE SEQUENCE [LARGE SCALE GENOMIC DNA]</scope>
    <source>
        <strain evidence="3 4">DSM 100436</strain>
    </source>
</reference>
<dbReference type="GO" id="GO:0022857">
    <property type="term" value="F:transmembrane transporter activity"/>
    <property type="evidence" value="ECO:0007669"/>
    <property type="project" value="InterPro"/>
</dbReference>
<dbReference type="Pfam" id="PF04069">
    <property type="entry name" value="OpuAC"/>
    <property type="match status" value="1"/>
</dbReference>
<feature type="signal peptide" evidence="1">
    <location>
        <begin position="1"/>
        <end position="20"/>
    </location>
</feature>
<dbReference type="GO" id="GO:0043190">
    <property type="term" value="C:ATP-binding cassette (ABC) transporter complex"/>
    <property type="evidence" value="ECO:0007669"/>
    <property type="project" value="InterPro"/>
</dbReference>
<gene>
    <name evidence="3" type="ORF">C9I98_16870</name>
</gene>
<feature type="chain" id="PRO_5015488820" evidence="1">
    <location>
        <begin position="21"/>
        <end position="332"/>
    </location>
</feature>
<comment type="caution">
    <text evidence="3">The sequence shown here is derived from an EMBL/GenBank/DDBJ whole genome shotgun (WGS) entry which is preliminary data.</text>
</comment>
<evidence type="ECO:0000259" key="2">
    <source>
        <dbReference type="Pfam" id="PF04069"/>
    </source>
</evidence>
<feature type="domain" description="ABC-type glycine betaine transport system substrate-binding" evidence="2">
    <location>
        <begin position="25"/>
        <end position="307"/>
    </location>
</feature>
<dbReference type="Gene3D" id="3.40.190.100">
    <property type="entry name" value="Glycine betaine-binding periplasmic protein, domain 2"/>
    <property type="match status" value="1"/>
</dbReference>
<organism evidence="3 4">
    <name type="scientific">Photobacterium sanctipauli</name>
    <dbReference type="NCBI Taxonomy" id="1342794"/>
    <lineage>
        <taxon>Bacteria</taxon>
        <taxon>Pseudomonadati</taxon>
        <taxon>Pseudomonadota</taxon>
        <taxon>Gammaproteobacteria</taxon>
        <taxon>Vibrionales</taxon>
        <taxon>Vibrionaceae</taxon>
        <taxon>Photobacterium</taxon>
    </lineage>
</organism>
<dbReference type="RefSeq" id="WP_107272242.1">
    <property type="nucleotide sequence ID" value="NZ_PYMA01000011.1"/>
</dbReference>
<dbReference type="AlphaFoldDB" id="A0A2T3NQ19"/>
<name>A0A2T3NQ19_9GAMM</name>
<dbReference type="Gene3D" id="3.10.105.10">
    <property type="entry name" value="Dipeptide-binding Protein, Domain 3"/>
    <property type="match status" value="1"/>
</dbReference>
<evidence type="ECO:0000313" key="3">
    <source>
        <dbReference type="EMBL" id="PSW18374.1"/>
    </source>
</evidence>
<evidence type="ECO:0000256" key="1">
    <source>
        <dbReference type="SAM" id="SignalP"/>
    </source>
</evidence>
<dbReference type="CDD" id="cd13641">
    <property type="entry name" value="PBP2_HisX_like"/>
    <property type="match status" value="1"/>
</dbReference>
<dbReference type="InterPro" id="IPR007210">
    <property type="entry name" value="ABC_Gly_betaine_transp_sub-bd"/>
</dbReference>
<sequence>MIKKLSLALVLAGASINSYASECGDVTIADMNWNSATLIANVDRFILEHGYGCNAELVPGDTMPTGTSMIEKGEPDIAPELWSNSMKEALDRGVEEGRLRYAGASLSDGGEEGFWVPAYMVEKDPSLATIAGIKANAKLFTHPEDPDRSAFLGCPAGWNCQITAGNLFKAMELEDAGFELIDPGSGAGLAGSIAKAYERQEPWFGYYWAPTAILGKYKMVKVDFGSGVDEAHYKSCTANADCLEPKVTMYPPSAVDTVVTETFAKRAPDALAYLEARSFTNAQMNGLLAWMEDNQADGEIAMEQFLIENESTWTTWVSPDVAKKVKQALSEL</sequence>
<keyword evidence="1" id="KW-0732">Signal</keyword>
<keyword evidence="4" id="KW-1185">Reference proteome</keyword>